<reference evidence="3 4" key="1">
    <citation type="journal article" date="2016" name="Nat. Commun.">
        <title>Thousands of microbial genomes shed light on interconnected biogeochemical processes in an aquifer system.</title>
        <authorList>
            <person name="Anantharaman K."/>
            <person name="Brown C.T."/>
            <person name="Hug L.A."/>
            <person name="Sharon I."/>
            <person name="Castelle C.J."/>
            <person name="Probst A.J."/>
            <person name="Thomas B.C."/>
            <person name="Singh A."/>
            <person name="Wilkins M.J."/>
            <person name="Karaoz U."/>
            <person name="Brodie E.L."/>
            <person name="Williams K.H."/>
            <person name="Hubbard S.S."/>
            <person name="Banfield J.F."/>
        </authorList>
    </citation>
    <scope>NUCLEOTIDE SEQUENCE [LARGE SCALE GENOMIC DNA]</scope>
</reference>
<name>A0A1G2DI20_9BACT</name>
<feature type="domain" description="Glycosyltransferase subfamily 4-like N-terminal" evidence="2">
    <location>
        <begin position="195"/>
        <end position="300"/>
    </location>
</feature>
<evidence type="ECO:0000313" key="4">
    <source>
        <dbReference type="Proteomes" id="UP000178534"/>
    </source>
</evidence>
<feature type="domain" description="Glycosyl transferase family 1" evidence="1">
    <location>
        <begin position="312"/>
        <end position="402"/>
    </location>
</feature>
<evidence type="ECO:0000259" key="2">
    <source>
        <dbReference type="Pfam" id="PF13439"/>
    </source>
</evidence>
<dbReference type="PANTHER" id="PTHR12526">
    <property type="entry name" value="GLYCOSYLTRANSFERASE"/>
    <property type="match status" value="1"/>
</dbReference>
<evidence type="ECO:0000313" key="3">
    <source>
        <dbReference type="EMBL" id="OGZ12520.1"/>
    </source>
</evidence>
<proteinExistence type="predicted"/>
<dbReference type="EMBL" id="MHLP01000021">
    <property type="protein sequence ID" value="OGZ12520.1"/>
    <property type="molecule type" value="Genomic_DNA"/>
</dbReference>
<dbReference type="AlphaFoldDB" id="A0A1G2DI20"/>
<dbReference type="Pfam" id="PF13439">
    <property type="entry name" value="Glyco_transf_4"/>
    <property type="match status" value="1"/>
</dbReference>
<dbReference type="Pfam" id="PF00534">
    <property type="entry name" value="Glycos_transf_1"/>
    <property type="match status" value="2"/>
</dbReference>
<evidence type="ECO:0008006" key="5">
    <source>
        <dbReference type="Google" id="ProtNLM"/>
    </source>
</evidence>
<dbReference type="InterPro" id="IPR028098">
    <property type="entry name" value="Glyco_trans_4-like_N"/>
</dbReference>
<sequence>MTTSAILALVTGLPVIATKHSGFPDQVIPGKNGYLANEADPVDFAAKMLEYIKHPEEWGRMSDFGRAHMLAMYDQKPLIDRQLGLYRLLVPNANKIAFVIGIFPVVSETWLISQVTDLIDRGVDVELYVFKNGERENISDKFFDYNLDKRVHSAEMPLDPFVRVFRAVPKILHILFARPSLLRKIFDVKKYGADAYSLKNLFWIEPFLGMNAEVVHCHFGTVALRYLRVREILGLPQQFLTTFYGVDVSGVFRKKGRNVYQKLIHTCARFLVMSNNMKERILPYGFLAEKIETLPISVDVASYPFTRRSIAPGEAIRIATVGRFVEKKGYDDLLRALAILKKTSPRPFICSIIGGGPLDGELHKLAKELGVEDIIVWKGFMKVEDVVQFLTTQHLYVQPSKTARDGDME</sequence>
<dbReference type="Proteomes" id="UP000178534">
    <property type="component" value="Unassembled WGS sequence"/>
</dbReference>
<evidence type="ECO:0000259" key="1">
    <source>
        <dbReference type="Pfam" id="PF00534"/>
    </source>
</evidence>
<dbReference type="InterPro" id="IPR001296">
    <property type="entry name" value="Glyco_trans_1"/>
</dbReference>
<gene>
    <name evidence="3" type="ORF">A2942_00205</name>
</gene>
<organism evidence="3 4">
    <name type="scientific">Candidatus Lloydbacteria bacterium RIFCSPLOWO2_01_FULL_50_20</name>
    <dbReference type="NCBI Taxonomy" id="1798665"/>
    <lineage>
        <taxon>Bacteria</taxon>
        <taxon>Candidatus Lloydiibacteriota</taxon>
    </lineage>
</organism>
<dbReference type="STRING" id="1798665.A2942_00205"/>
<protein>
    <recommendedName>
        <fullName evidence="5">Glycosyl transferase family 1 domain-containing protein</fullName>
    </recommendedName>
</protein>
<dbReference type="Gene3D" id="3.40.50.2000">
    <property type="entry name" value="Glycogen Phosphorylase B"/>
    <property type="match status" value="3"/>
</dbReference>
<feature type="domain" description="Glycosyl transferase family 1" evidence="1">
    <location>
        <begin position="8"/>
        <end position="66"/>
    </location>
</feature>
<accession>A0A1G2DI20</accession>
<dbReference type="SUPFAM" id="SSF53756">
    <property type="entry name" value="UDP-Glycosyltransferase/glycogen phosphorylase"/>
    <property type="match status" value="2"/>
</dbReference>
<dbReference type="GO" id="GO:0016757">
    <property type="term" value="F:glycosyltransferase activity"/>
    <property type="evidence" value="ECO:0007669"/>
    <property type="project" value="InterPro"/>
</dbReference>
<comment type="caution">
    <text evidence="3">The sequence shown here is derived from an EMBL/GenBank/DDBJ whole genome shotgun (WGS) entry which is preliminary data.</text>
</comment>